<reference evidence="11 12" key="1">
    <citation type="submission" date="2007-03" db="EMBL/GenBank/DDBJ databases">
        <authorList>
            <person name="Heidelberg J."/>
        </authorList>
    </citation>
    <scope>NUCLEOTIDE SEQUENCE [LARGE SCALE GENOMIC DNA]</scope>
    <source>
        <strain evidence="12">ATCC 39541 / Classical Ogawa 395 / O395</strain>
    </source>
</reference>
<feature type="domain" description="Cation efflux protein transmembrane" evidence="10">
    <location>
        <begin position="32"/>
        <end position="233"/>
    </location>
</feature>
<evidence type="ECO:0000259" key="10">
    <source>
        <dbReference type="Pfam" id="PF01545"/>
    </source>
</evidence>
<keyword evidence="6" id="KW-0864">Zinc transport</keyword>
<dbReference type="Proteomes" id="UP000000249">
    <property type="component" value="Chromosome 2"/>
</dbReference>
<dbReference type="Gene3D" id="1.20.1510.10">
    <property type="entry name" value="Cation efflux protein transmembrane domain"/>
    <property type="match status" value="1"/>
</dbReference>
<dbReference type="InterPro" id="IPR002524">
    <property type="entry name" value="Cation_efflux"/>
</dbReference>
<dbReference type="FunFam" id="1.20.1510.10:FF:000049">
    <property type="entry name" value="Cation transporter"/>
    <property type="match status" value="1"/>
</dbReference>
<dbReference type="OrthoDB" id="268546at2"/>
<dbReference type="PANTHER" id="PTHR43840:SF15">
    <property type="entry name" value="MITOCHONDRIAL METAL TRANSPORTER 1-RELATED"/>
    <property type="match status" value="1"/>
</dbReference>
<dbReference type="eggNOG" id="COG3965">
    <property type="taxonomic scope" value="Bacteria"/>
</dbReference>
<evidence type="ECO:0000256" key="3">
    <source>
        <dbReference type="ARBA" id="ARBA00022448"/>
    </source>
</evidence>
<feature type="transmembrane region" description="Helical" evidence="9">
    <location>
        <begin position="63"/>
        <end position="83"/>
    </location>
</feature>
<comment type="subcellular location">
    <subcellularLocation>
        <location evidence="1">Membrane</location>
        <topology evidence="1">Multi-pass membrane protein</topology>
    </subcellularLocation>
</comment>
<sequence>MRFPHESPECAAKPTRKLTMCSQSNFNEKRFLTLSALIASGFAGSGLLVGLLVGSMVIVFDGVYSLVSLLLTLLSLAVSRFIQKPSDARFPFGRAVLEPLVIAIKGLVILLIVSYSLYSSLTALLSGGREVDPSIATLFGVFSVTGCALAWWKMAGLSRRHPSGLIAAEVKQWQMDTLLSLVVMVGFIAAWLINLTPWAHYSVYADPMMMLLMSFYFIKLPLGMLKSALREILLMAPSHDIQQAVSHSVQATQEHAEQPLELYGVAKVGRELWVEVALKTAEDDSVEVEDIQRIENHLQQSLAALPYQLQLTVSVAR</sequence>
<dbReference type="InterPro" id="IPR027469">
    <property type="entry name" value="Cation_efflux_TMD_sf"/>
</dbReference>
<evidence type="ECO:0000313" key="12">
    <source>
        <dbReference type="Proteomes" id="UP000000249"/>
    </source>
</evidence>
<dbReference type="NCBIfam" id="TIGR01297">
    <property type="entry name" value="CDF"/>
    <property type="match status" value="1"/>
</dbReference>
<evidence type="ECO:0000256" key="2">
    <source>
        <dbReference type="ARBA" id="ARBA00010212"/>
    </source>
</evidence>
<proteinExistence type="inferred from homology"/>
<dbReference type="SUPFAM" id="SSF161111">
    <property type="entry name" value="Cation efflux protein transmembrane domain-like"/>
    <property type="match status" value="1"/>
</dbReference>
<feature type="transmembrane region" description="Helical" evidence="9">
    <location>
        <begin position="135"/>
        <end position="152"/>
    </location>
</feature>
<protein>
    <submittedName>
        <fullName evidence="11">Membrane protein</fullName>
    </submittedName>
</protein>
<keyword evidence="3" id="KW-0813">Transport</keyword>
<organism evidence="11 12">
    <name type="scientific">Vibrio cholerae serotype O1 (strain ATCC 39541 / Classical Ogawa 395 / O395)</name>
    <dbReference type="NCBI Taxonomy" id="345073"/>
    <lineage>
        <taxon>Bacteria</taxon>
        <taxon>Pseudomonadati</taxon>
        <taxon>Pseudomonadota</taxon>
        <taxon>Gammaproteobacteria</taxon>
        <taxon>Vibrionales</taxon>
        <taxon>Vibrionaceae</taxon>
        <taxon>Vibrio</taxon>
    </lineage>
</organism>
<dbReference type="InterPro" id="IPR058533">
    <property type="entry name" value="Cation_efflux_TM"/>
</dbReference>
<comment type="similarity">
    <text evidence="2">Belongs to the cation diffusion facilitator (CDF) transporter (TC 2.A.4) family. FieF subfamily.</text>
</comment>
<keyword evidence="4" id="KW-0408">Iron</keyword>
<evidence type="ECO:0000256" key="5">
    <source>
        <dbReference type="ARBA" id="ARBA00022692"/>
    </source>
</evidence>
<evidence type="ECO:0000256" key="7">
    <source>
        <dbReference type="ARBA" id="ARBA00022989"/>
    </source>
</evidence>
<keyword evidence="4" id="KW-0410">Iron transport</keyword>
<dbReference type="EMBL" id="CP000626">
    <property type="protein sequence ID" value="ABQ18510.1"/>
    <property type="molecule type" value="Genomic_DNA"/>
</dbReference>
<keyword evidence="6" id="KW-0406">Ion transport</keyword>
<gene>
    <name evidence="11" type="ordered locus">VC0395_0401</name>
</gene>
<keyword evidence="5 9" id="KW-0812">Transmembrane</keyword>
<dbReference type="GO" id="GO:0006882">
    <property type="term" value="P:intracellular zinc ion homeostasis"/>
    <property type="evidence" value="ECO:0007669"/>
    <property type="project" value="TreeGrafter"/>
</dbReference>
<dbReference type="PANTHER" id="PTHR43840">
    <property type="entry name" value="MITOCHONDRIAL METAL TRANSPORTER 1-RELATED"/>
    <property type="match status" value="1"/>
</dbReference>
<feature type="transmembrane region" description="Helical" evidence="9">
    <location>
        <begin position="199"/>
        <end position="218"/>
    </location>
</feature>
<feature type="transmembrane region" description="Helical" evidence="9">
    <location>
        <begin position="95"/>
        <end position="115"/>
    </location>
</feature>
<keyword evidence="7 9" id="KW-1133">Transmembrane helix</keyword>
<dbReference type="GO" id="GO:0005886">
    <property type="term" value="C:plasma membrane"/>
    <property type="evidence" value="ECO:0007669"/>
    <property type="project" value="TreeGrafter"/>
</dbReference>
<dbReference type="GO" id="GO:0015093">
    <property type="term" value="F:ferrous iron transmembrane transporter activity"/>
    <property type="evidence" value="ECO:0007669"/>
    <property type="project" value="TreeGrafter"/>
</dbReference>
<dbReference type="GO" id="GO:0015341">
    <property type="term" value="F:zinc efflux antiporter activity"/>
    <property type="evidence" value="ECO:0007669"/>
    <property type="project" value="TreeGrafter"/>
</dbReference>
<evidence type="ECO:0000313" key="11">
    <source>
        <dbReference type="EMBL" id="ABQ18510.1"/>
    </source>
</evidence>
<dbReference type="PATRIC" id="fig|345073.21.peg.3588"/>
<dbReference type="InterPro" id="IPR050291">
    <property type="entry name" value="CDF_Transporter"/>
</dbReference>
<dbReference type="KEGG" id="vco:VC0395_0401"/>
<evidence type="ECO:0000256" key="9">
    <source>
        <dbReference type="SAM" id="Phobius"/>
    </source>
</evidence>
<dbReference type="KEGG" id="vcr:VC395_A0858"/>
<keyword evidence="6" id="KW-0862">Zinc</keyword>
<accession>A0A0H3AE57</accession>
<dbReference type="GO" id="GO:0015086">
    <property type="term" value="F:cadmium ion transmembrane transporter activity"/>
    <property type="evidence" value="ECO:0007669"/>
    <property type="project" value="TreeGrafter"/>
</dbReference>
<keyword evidence="8 9" id="KW-0472">Membrane</keyword>
<name>A0A0H3AE57_VIBC3</name>
<dbReference type="AlphaFoldDB" id="A0A0H3AE57"/>
<feature type="transmembrane region" description="Helical" evidence="9">
    <location>
        <begin position="31"/>
        <end position="57"/>
    </location>
</feature>
<dbReference type="Pfam" id="PF01545">
    <property type="entry name" value="Cation_efflux"/>
    <property type="match status" value="1"/>
</dbReference>
<evidence type="ECO:0000256" key="4">
    <source>
        <dbReference type="ARBA" id="ARBA00022496"/>
    </source>
</evidence>
<evidence type="ECO:0000256" key="8">
    <source>
        <dbReference type="ARBA" id="ARBA00023136"/>
    </source>
</evidence>
<evidence type="ECO:0000256" key="1">
    <source>
        <dbReference type="ARBA" id="ARBA00004141"/>
    </source>
</evidence>
<evidence type="ECO:0000256" key="6">
    <source>
        <dbReference type="ARBA" id="ARBA00022906"/>
    </source>
</evidence>
<feature type="transmembrane region" description="Helical" evidence="9">
    <location>
        <begin position="173"/>
        <end position="193"/>
    </location>
</feature>